<dbReference type="EMBL" id="JAUBYV010000009">
    <property type="protein sequence ID" value="KAK2624758.1"/>
    <property type="molecule type" value="Genomic_DNA"/>
</dbReference>
<evidence type="ECO:0000313" key="4">
    <source>
        <dbReference type="Proteomes" id="UP001285354"/>
    </source>
</evidence>
<protein>
    <submittedName>
        <fullName evidence="3">Uncharacterized protein</fullName>
    </submittedName>
</protein>
<feature type="region of interest" description="Disordered" evidence="1">
    <location>
        <begin position="142"/>
        <end position="166"/>
    </location>
</feature>
<keyword evidence="2" id="KW-1133">Transmembrane helix</keyword>
<feature type="transmembrane region" description="Helical" evidence="2">
    <location>
        <begin position="56"/>
        <end position="77"/>
    </location>
</feature>
<evidence type="ECO:0000256" key="1">
    <source>
        <dbReference type="SAM" id="MobiDB-lite"/>
    </source>
</evidence>
<gene>
    <name evidence="3" type="ORF">QTJ16_005951</name>
</gene>
<keyword evidence="4" id="KW-1185">Reference proteome</keyword>
<proteinExistence type="predicted"/>
<dbReference type="Proteomes" id="UP001285354">
    <property type="component" value="Unassembled WGS sequence"/>
</dbReference>
<evidence type="ECO:0000313" key="3">
    <source>
        <dbReference type="EMBL" id="KAK2624758.1"/>
    </source>
</evidence>
<organism evidence="3 4">
    <name type="scientific">Diplocarpon rosae</name>
    <dbReference type="NCBI Taxonomy" id="946125"/>
    <lineage>
        <taxon>Eukaryota</taxon>
        <taxon>Fungi</taxon>
        <taxon>Dikarya</taxon>
        <taxon>Ascomycota</taxon>
        <taxon>Pezizomycotina</taxon>
        <taxon>Leotiomycetes</taxon>
        <taxon>Helotiales</taxon>
        <taxon>Drepanopezizaceae</taxon>
        <taxon>Diplocarpon</taxon>
    </lineage>
</organism>
<feature type="transmembrane region" description="Helical" evidence="2">
    <location>
        <begin position="83"/>
        <end position="105"/>
    </location>
</feature>
<dbReference type="InterPro" id="IPR024316">
    <property type="entry name" value="APQ12"/>
</dbReference>
<keyword evidence="2" id="KW-0812">Transmembrane</keyword>
<reference evidence="3" key="1">
    <citation type="submission" date="2023-06" db="EMBL/GenBank/DDBJ databases">
        <title>Draft genome of Marssonina rosae.</title>
        <authorList>
            <person name="Cheng Q."/>
        </authorList>
    </citation>
    <scope>NUCLEOTIDE SEQUENCE</scope>
    <source>
        <strain evidence="3">R4</strain>
    </source>
</reference>
<sequence length="166" mass="18847">MDMMQDYALHAIQALHTAEPYTRPVRSYISTIRAQSAPILLPYLNKAASLAQESPAILSLGVLLLLLIIVMQILAFVRRIMLFWVRLVMRLVFWACVGLLVSVVWQRGLGRTVTDLASWTEELRAVWWREYRRWEGYQNQGPVGQGQGRGATTGFGGRTNAGSKWR</sequence>
<comment type="caution">
    <text evidence="3">The sequence shown here is derived from an EMBL/GenBank/DDBJ whole genome shotgun (WGS) entry which is preliminary data.</text>
</comment>
<dbReference type="Pfam" id="PF12716">
    <property type="entry name" value="Apq12"/>
    <property type="match status" value="1"/>
</dbReference>
<keyword evidence="2" id="KW-0472">Membrane</keyword>
<name>A0AAD9SUC3_9HELO</name>
<accession>A0AAD9SUC3</accession>
<feature type="compositionally biased region" description="Gly residues" evidence="1">
    <location>
        <begin position="143"/>
        <end position="159"/>
    </location>
</feature>
<dbReference type="AlphaFoldDB" id="A0AAD9SUC3"/>
<evidence type="ECO:0000256" key="2">
    <source>
        <dbReference type="SAM" id="Phobius"/>
    </source>
</evidence>